<evidence type="ECO:0000313" key="2">
    <source>
        <dbReference type="EMBL" id="PNH00995.1"/>
    </source>
</evidence>
<proteinExistence type="predicted"/>
<organism evidence="2 3">
    <name type="scientific">Tetrabaena socialis</name>
    <dbReference type="NCBI Taxonomy" id="47790"/>
    <lineage>
        <taxon>Eukaryota</taxon>
        <taxon>Viridiplantae</taxon>
        <taxon>Chlorophyta</taxon>
        <taxon>core chlorophytes</taxon>
        <taxon>Chlorophyceae</taxon>
        <taxon>CS clade</taxon>
        <taxon>Chlamydomonadales</taxon>
        <taxon>Tetrabaenaceae</taxon>
        <taxon>Tetrabaena</taxon>
    </lineage>
</organism>
<dbReference type="AlphaFoldDB" id="A0A2J7ZL47"/>
<feature type="compositionally biased region" description="Low complexity" evidence="1">
    <location>
        <begin position="1"/>
        <end position="20"/>
    </location>
</feature>
<accession>A0A2J7ZL47</accession>
<protein>
    <submittedName>
        <fullName evidence="2">Uncharacterized protein</fullName>
    </submittedName>
</protein>
<comment type="caution">
    <text evidence="2">The sequence shown here is derived from an EMBL/GenBank/DDBJ whole genome shotgun (WGS) entry which is preliminary data.</text>
</comment>
<reference evidence="2 3" key="1">
    <citation type="journal article" date="2017" name="Mol. Biol. Evol.">
        <title>The 4-celled Tetrabaena socialis nuclear genome reveals the essential components for genetic control of cell number at the origin of multicellularity in the volvocine lineage.</title>
        <authorList>
            <person name="Featherston J."/>
            <person name="Arakaki Y."/>
            <person name="Hanschen E.R."/>
            <person name="Ferris P.J."/>
            <person name="Michod R.E."/>
            <person name="Olson B.J.S.C."/>
            <person name="Nozaki H."/>
            <person name="Durand P.M."/>
        </authorList>
    </citation>
    <scope>NUCLEOTIDE SEQUENCE [LARGE SCALE GENOMIC DNA]</scope>
    <source>
        <strain evidence="2 3">NIES-571</strain>
    </source>
</reference>
<sequence length="79" mass="7379">NKAGGEAAAALGGAADGQPASLGVRSPAAGAGGHRAAPTAATAAGAATGRLLRPDLAFDGTHLAPAYVPLLDAALRAVP</sequence>
<name>A0A2J7ZL47_9CHLO</name>
<feature type="non-terminal residue" evidence="2">
    <location>
        <position position="1"/>
    </location>
</feature>
<dbReference type="EMBL" id="PGGS01001060">
    <property type="protein sequence ID" value="PNH00995.1"/>
    <property type="molecule type" value="Genomic_DNA"/>
</dbReference>
<feature type="non-terminal residue" evidence="2">
    <location>
        <position position="79"/>
    </location>
</feature>
<dbReference type="Proteomes" id="UP000236333">
    <property type="component" value="Unassembled WGS sequence"/>
</dbReference>
<evidence type="ECO:0000256" key="1">
    <source>
        <dbReference type="SAM" id="MobiDB-lite"/>
    </source>
</evidence>
<feature type="region of interest" description="Disordered" evidence="1">
    <location>
        <begin position="1"/>
        <end position="36"/>
    </location>
</feature>
<gene>
    <name evidence="2" type="ORF">TSOC_013140</name>
</gene>
<keyword evidence="3" id="KW-1185">Reference proteome</keyword>
<evidence type="ECO:0000313" key="3">
    <source>
        <dbReference type="Proteomes" id="UP000236333"/>
    </source>
</evidence>